<gene>
    <name evidence="3" type="ORF">D7231_18170</name>
</gene>
<evidence type="ECO:0000256" key="1">
    <source>
        <dbReference type="SAM" id="MobiDB-lite"/>
    </source>
</evidence>
<protein>
    <recommendedName>
        <fullName evidence="5">Secreted protein</fullName>
    </recommendedName>
</protein>
<dbReference type="AlphaFoldDB" id="A0A3B0BDI3"/>
<evidence type="ECO:0000313" key="3">
    <source>
        <dbReference type="EMBL" id="RKN70830.1"/>
    </source>
</evidence>
<proteinExistence type="predicted"/>
<sequence>MRIRTRHALGAAVSAVVLAGTLGAGVARAGDPEPPPLPPLPVLPTSTEVSPTQCFGGGGTVGMTIGDDFDVVLVCQGGTYNGFPIG</sequence>
<keyword evidence="4" id="KW-1185">Reference proteome</keyword>
<comment type="caution">
    <text evidence="3">The sequence shown here is derived from an EMBL/GenBank/DDBJ whole genome shotgun (WGS) entry which is preliminary data.</text>
</comment>
<keyword evidence="2" id="KW-0732">Signal</keyword>
<organism evidence="3 4">
    <name type="scientific">Streptomyces klenkii</name>
    <dbReference type="NCBI Taxonomy" id="1420899"/>
    <lineage>
        <taxon>Bacteria</taxon>
        <taxon>Bacillati</taxon>
        <taxon>Actinomycetota</taxon>
        <taxon>Actinomycetes</taxon>
        <taxon>Kitasatosporales</taxon>
        <taxon>Streptomycetaceae</taxon>
        <taxon>Streptomyces</taxon>
    </lineage>
</organism>
<dbReference type="RefSeq" id="WP_120756539.1">
    <property type="nucleotide sequence ID" value="NZ_RBAM01000007.1"/>
</dbReference>
<evidence type="ECO:0000256" key="2">
    <source>
        <dbReference type="SAM" id="SignalP"/>
    </source>
</evidence>
<name>A0A3B0BDI3_9ACTN</name>
<reference evidence="3 4" key="1">
    <citation type="journal article" date="2015" name="Antonie Van Leeuwenhoek">
        <title>Streptomyces klenkii sp. nov., isolated from deep marine sediment.</title>
        <authorList>
            <person name="Veyisoglu A."/>
            <person name="Sahin N."/>
        </authorList>
    </citation>
    <scope>NUCLEOTIDE SEQUENCE [LARGE SCALE GENOMIC DNA]</scope>
    <source>
        <strain evidence="3 4">KCTC 29202</strain>
    </source>
</reference>
<feature type="compositionally biased region" description="Pro residues" evidence="1">
    <location>
        <begin position="32"/>
        <end position="42"/>
    </location>
</feature>
<dbReference type="EMBL" id="RBAM01000007">
    <property type="protein sequence ID" value="RKN70830.1"/>
    <property type="molecule type" value="Genomic_DNA"/>
</dbReference>
<evidence type="ECO:0008006" key="5">
    <source>
        <dbReference type="Google" id="ProtNLM"/>
    </source>
</evidence>
<dbReference type="Proteomes" id="UP000270343">
    <property type="component" value="Unassembled WGS sequence"/>
</dbReference>
<feature type="signal peptide" evidence="2">
    <location>
        <begin position="1"/>
        <end position="29"/>
    </location>
</feature>
<accession>A0A3B0BDI3</accession>
<evidence type="ECO:0000313" key="4">
    <source>
        <dbReference type="Proteomes" id="UP000270343"/>
    </source>
</evidence>
<feature type="chain" id="PRO_5017250749" description="Secreted protein" evidence="2">
    <location>
        <begin position="30"/>
        <end position="86"/>
    </location>
</feature>
<feature type="region of interest" description="Disordered" evidence="1">
    <location>
        <begin position="25"/>
        <end position="49"/>
    </location>
</feature>